<protein>
    <recommendedName>
        <fullName evidence="3">YheC/YheD family protein</fullName>
    </recommendedName>
</protein>
<evidence type="ECO:0000313" key="1">
    <source>
        <dbReference type="EMBL" id="MBM7573296.1"/>
    </source>
</evidence>
<comment type="caution">
    <text evidence="1">The sequence shown here is derived from an EMBL/GenBank/DDBJ whole genome shotgun (WGS) entry which is preliminary data.</text>
</comment>
<keyword evidence="2" id="KW-1185">Reference proteome</keyword>
<organism evidence="1 2">
    <name type="scientific">Aquibacillus albus</name>
    <dbReference type="NCBI Taxonomy" id="1168171"/>
    <lineage>
        <taxon>Bacteria</taxon>
        <taxon>Bacillati</taxon>
        <taxon>Bacillota</taxon>
        <taxon>Bacilli</taxon>
        <taxon>Bacillales</taxon>
        <taxon>Bacillaceae</taxon>
        <taxon>Aquibacillus</taxon>
    </lineage>
</organism>
<name>A0ABS2N582_9BACI</name>
<dbReference type="EMBL" id="JAFBDR010000030">
    <property type="protein sequence ID" value="MBM7573296.1"/>
    <property type="molecule type" value="Genomic_DNA"/>
</dbReference>
<evidence type="ECO:0000313" key="2">
    <source>
        <dbReference type="Proteomes" id="UP001296943"/>
    </source>
</evidence>
<dbReference type="Pfam" id="PF14398">
    <property type="entry name" value="ATPgrasp_YheCD"/>
    <property type="match status" value="1"/>
</dbReference>
<reference evidence="1 2" key="1">
    <citation type="submission" date="2021-01" db="EMBL/GenBank/DDBJ databases">
        <title>Genomic Encyclopedia of Type Strains, Phase IV (KMG-IV): sequencing the most valuable type-strain genomes for metagenomic binning, comparative biology and taxonomic classification.</title>
        <authorList>
            <person name="Goeker M."/>
        </authorList>
    </citation>
    <scope>NUCLEOTIDE SEQUENCE [LARGE SCALE GENOMIC DNA]</scope>
    <source>
        <strain evidence="1 2">DSM 23711</strain>
    </source>
</reference>
<proteinExistence type="predicted"/>
<dbReference type="SUPFAM" id="SSF56059">
    <property type="entry name" value="Glutathione synthetase ATP-binding domain-like"/>
    <property type="match status" value="1"/>
</dbReference>
<dbReference type="RefSeq" id="WP_204501949.1">
    <property type="nucleotide sequence ID" value="NZ_JAFBDR010000030.1"/>
</dbReference>
<sequence length="277" mass="32323">MNNYNIGNGTPINTNVYFDKNRLYFNKWEMYKLLAPYDFPFHIPYTNYFSQLTLNEFTYRKKSFYIKPVDTWSGIRITLVNPVNSGFVLKYPNGSGEFFPNHEMLTQYLTQQYTNTHAIIQDHAPILTFDNRAFDIRVHVQRDENGNWLHAGDLIRIGGNESIVSNLFSNGGGVVETDFVLKKLFPSFHANMIKENLATSALGIAHLLDYYYAFIDIGVDFGIDLEGELWLLEVNTNDRNGQPAYKLFKKLPNKSIYKQMVARDKRRKKIWKKKKIF</sequence>
<accession>A0ABS2N582</accession>
<evidence type="ECO:0008006" key="3">
    <source>
        <dbReference type="Google" id="ProtNLM"/>
    </source>
</evidence>
<dbReference type="Gene3D" id="3.30.470.20">
    <property type="entry name" value="ATP-grasp fold, B domain"/>
    <property type="match status" value="1"/>
</dbReference>
<gene>
    <name evidence="1" type="ORF">JOC48_003858</name>
</gene>
<dbReference type="Proteomes" id="UP001296943">
    <property type="component" value="Unassembled WGS sequence"/>
</dbReference>
<dbReference type="InterPro" id="IPR026838">
    <property type="entry name" value="YheC/D"/>
</dbReference>